<organism evidence="2 3">
    <name type="scientific">Panicum virgatum</name>
    <name type="common">Blackwell switchgrass</name>
    <dbReference type="NCBI Taxonomy" id="38727"/>
    <lineage>
        <taxon>Eukaryota</taxon>
        <taxon>Viridiplantae</taxon>
        <taxon>Streptophyta</taxon>
        <taxon>Embryophyta</taxon>
        <taxon>Tracheophyta</taxon>
        <taxon>Spermatophyta</taxon>
        <taxon>Magnoliopsida</taxon>
        <taxon>Liliopsida</taxon>
        <taxon>Poales</taxon>
        <taxon>Poaceae</taxon>
        <taxon>PACMAD clade</taxon>
        <taxon>Panicoideae</taxon>
        <taxon>Panicodae</taxon>
        <taxon>Paniceae</taxon>
        <taxon>Panicinae</taxon>
        <taxon>Panicum</taxon>
        <taxon>Panicum sect. Hiantes</taxon>
    </lineage>
</organism>
<accession>A0A8T0QZF3</accession>
<evidence type="ECO:0000259" key="1">
    <source>
        <dbReference type="Pfam" id="PF12776"/>
    </source>
</evidence>
<dbReference type="PANTHER" id="PTHR46934:SF14">
    <property type="entry name" value="OS11G0427500 PROTEIN"/>
    <property type="match status" value="1"/>
</dbReference>
<comment type="caution">
    <text evidence="2">The sequence shown here is derived from an EMBL/GenBank/DDBJ whole genome shotgun (WGS) entry which is preliminary data.</text>
</comment>
<sequence>MYNMIVMVGKGSPKVCMSSRGSPVAKFGRILGMTSSNMKKVSPQSRFAKKIASSPKGKQRAVWNKELEKSLIEILHYYKDSGCRGDNGWNSEGWNRMVKEFHARNRYISFSKSQIQEKEVN</sequence>
<name>A0A8T0QZF3_PANVG</name>
<dbReference type="InterPro" id="IPR024752">
    <property type="entry name" value="Myb/SANT-like_dom"/>
</dbReference>
<evidence type="ECO:0000313" key="2">
    <source>
        <dbReference type="EMBL" id="KAG2578289.1"/>
    </source>
</evidence>
<evidence type="ECO:0000313" key="3">
    <source>
        <dbReference type="Proteomes" id="UP000823388"/>
    </source>
</evidence>
<dbReference type="Proteomes" id="UP000823388">
    <property type="component" value="Chromosome 6N"/>
</dbReference>
<dbReference type="Pfam" id="PF12776">
    <property type="entry name" value="Myb_DNA-bind_3"/>
    <property type="match status" value="1"/>
</dbReference>
<keyword evidence="3" id="KW-1185">Reference proteome</keyword>
<feature type="domain" description="Myb/SANT-like" evidence="1">
    <location>
        <begin position="63"/>
        <end position="119"/>
    </location>
</feature>
<reference evidence="2" key="1">
    <citation type="submission" date="2020-05" db="EMBL/GenBank/DDBJ databases">
        <title>WGS assembly of Panicum virgatum.</title>
        <authorList>
            <person name="Lovell J.T."/>
            <person name="Jenkins J."/>
            <person name="Shu S."/>
            <person name="Juenger T.E."/>
            <person name="Schmutz J."/>
        </authorList>
    </citation>
    <scope>NUCLEOTIDE SEQUENCE</scope>
    <source>
        <strain evidence="2">AP13</strain>
    </source>
</reference>
<protein>
    <recommendedName>
        <fullName evidence="1">Myb/SANT-like domain-containing protein</fullName>
    </recommendedName>
</protein>
<gene>
    <name evidence="2" type="ORF">PVAP13_6NG223106</name>
</gene>
<dbReference type="AlphaFoldDB" id="A0A8T0QZF3"/>
<proteinExistence type="predicted"/>
<dbReference type="PANTHER" id="PTHR46934">
    <property type="entry name" value="MYB_DNA-BIND_3 DOMAIN-CONTAINING PROTEIN-RELATED"/>
    <property type="match status" value="1"/>
</dbReference>
<dbReference type="EMBL" id="CM029048">
    <property type="protein sequence ID" value="KAG2578289.1"/>
    <property type="molecule type" value="Genomic_DNA"/>
</dbReference>